<dbReference type="Gene3D" id="3.90.550.10">
    <property type="entry name" value="Spore Coat Polysaccharide Biosynthesis Protein SpsA, Chain A"/>
    <property type="match status" value="1"/>
</dbReference>
<keyword evidence="2" id="KW-1185">Reference proteome</keyword>
<dbReference type="SUPFAM" id="SSF53448">
    <property type="entry name" value="Nucleotide-diphospho-sugar transferases"/>
    <property type="match status" value="1"/>
</dbReference>
<comment type="caution">
    <text evidence="1">The sequence shown here is derived from an EMBL/GenBank/DDBJ whole genome shotgun (WGS) entry which is preliminary data.</text>
</comment>
<keyword evidence="1" id="KW-0808">Transferase</keyword>
<dbReference type="InterPro" id="IPR050587">
    <property type="entry name" value="GNT1/Glycosyltrans_8"/>
</dbReference>
<organism evidence="1 2">
    <name type="scientific">Gigaspora margarita</name>
    <dbReference type="NCBI Taxonomy" id="4874"/>
    <lineage>
        <taxon>Eukaryota</taxon>
        <taxon>Fungi</taxon>
        <taxon>Fungi incertae sedis</taxon>
        <taxon>Mucoromycota</taxon>
        <taxon>Glomeromycotina</taxon>
        <taxon>Glomeromycetes</taxon>
        <taxon>Diversisporales</taxon>
        <taxon>Gigasporaceae</taxon>
        <taxon>Gigaspora</taxon>
    </lineage>
</organism>
<reference evidence="1 2" key="1">
    <citation type="journal article" date="2019" name="Environ. Microbiol.">
        <title>At the nexus of three kingdoms: the genome of the mycorrhizal fungus Gigaspora margarita provides insights into plant, endobacterial and fungal interactions.</title>
        <authorList>
            <person name="Venice F."/>
            <person name="Ghignone S."/>
            <person name="Salvioli di Fossalunga A."/>
            <person name="Amselem J."/>
            <person name="Novero M."/>
            <person name="Xianan X."/>
            <person name="Sedzielewska Toro K."/>
            <person name="Morin E."/>
            <person name="Lipzen A."/>
            <person name="Grigoriev I.V."/>
            <person name="Henrissat B."/>
            <person name="Martin F.M."/>
            <person name="Bonfante P."/>
        </authorList>
    </citation>
    <scope>NUCLEOTIDE SEQUENCE [LARGE SCALE GENOMIC DNA]</scope>
    <source>
        <strain evidence="1 2">BEG34</strain>
    </source>
</reference>
<dbReference type="EMBL" id="WTPW01002286">
    <property type="protein sequence ID" value="KAF0388093.1"/>
    <property type="molecule type" value="Genomic_DNA"/>
</dbReference>
<dbReference type="PANTHER" id="PTHR11183">
    <property type="entry name" value="GLYCOGENIN SUBFAMILY MEMBER"/>
    <property type="match status" value="1"/>
</dbReference>
<sequence>METKKCWTTLMTVKSYLPGVICLAKSLMRVKTRFPLLVLVPNIESEETDLSREDYDELIKIGSNYDFRFIEIKEINRVHWNASRYIWDHFKEVSTKIRVWDIEGYDLVGFLDADMCVIRNMDELLELDLDENTIAACHACTCNPLKNPLYPKSWTPDNCAYTKGSIYPESNNVPPITNSESYFNSGMMILHPSKSKFNEIFNHLTNHKNPDKIPFPDQDLLNEVYKGNWIGLPYIYNALKTLRNCHSSIWSDKHVKNVHYIIIDKPWKEDIVKMRAVNVDERGDIWVLNNWWWKVYNDEEWEDGDFEDIVALNGNYMKNGIRI</sequence>
<gene>
    <name evidence="1" type="ORF">F8M41_011142</name>
</gene>
<proteinExistence type="predicted"/>
<dbReference type="InterPro" id="IPR002495">
    <property type="entry name" value="Glyco_trans_8"/>
</dbReference>
<dbReference type="AlphaFoldDB" id="A0A8H3WZS5"/>
<dbReference type="GO" id="GO:0016757">
    <property type="term" value="F:glycosyltransferase activity"/>
    <property type="evidence" value="ECO:0007669"/>
    <property type="project" value="InterPro"/>
</dbReference>
<dbReference type="InterPro" id="IPR029044">
    <property type="entry name" value="Nucleotide-diphossugar_trans"/>
</dbReference>
<dbReference type="Proteomes" id="UP000439903">
    <property type="component" value="Unassembled WGS sequence"/>
</dbReference>
<evidence type="ECO:0000313" key="2">
    <source>
        <dbReference type="Proteomes" id="UP000439903"/>
    </source>
</evidence>
<name>A0A8H3WZS5_GIGMA</name>
<evidence type="ECO:0000313" key="1">
    <source>
        <dbReference type="EMBL" id="KAF0388093.1"/>
    </source>
</evidence>
<dbReference type="Pfam" id="PF01501">
    <property type="entry name" value="Glyco_transf_8"/>
    <property type="match status" value="1"/>
</dbReference>
<accession>A0A8H3WZS5</accession>
<protein>
    <submittedName>
        <fullName evidence="1">Glycosyl transferase</fullName>
    </submittedName>
</protein>
<dbReference type="OrthoDB" id="2014201at2759"/>